<evidence type="ECO:0000313" key="5">
    <source>
        <dbReference type="EMBL" id="ANX00334.1"/>
    </source>
</evidence>
<name>A0A1B1YHU3_THEST</name>
<protein>
    <submittedName>
        <fullName evidence="5">Glycerate kinase</fullName>
    </submittedName>
</protein>
<dbReference type="PIRSF" id="PIRSF006078">
    <property type="entry name" value="GlxK"/>
    <property type="match status" value="1"/>
</dbReference>
<keyword evidence="3 4" id="KW-0418">Kinase</keyword>
<dbReference type="Gene3D" id="3.40.50.10350">
    <property type="entry name" value="Glycerate kinase, domain 1"/>
    <property type="match status" value="1"/>
</dbReference>
<evidence type="ECO:0000256" key="1">
    <source>
        <dbReference type="ARBA" id="ARBA00006284"/>
    </source>
</evidence>
<sequence>MKKVILAPDSFKGTMSSIKVCDIMEEKIKKFFPLAEVIKIPVADGGEGTVDSFLKAVGGTKVRVKVSGPYFETIDSFYGILPDGKTAVIEMAAAAGLPLVENRKNPLATTTYGVGELIRHAVLNGCRNIIIGLGGSCTNDGGAGLAAALGVKFYDDVGKEFVPVGGTLSRIERIDISEMQNLSGLTVTAMCDVNNPLCGENGAAKVFGPQKGADEETAELLDRNLRHFADVIRSQFGKDIADIPGAGAAGGMGAGVAVFLNAGLKQGIDVVLDTVEFDRLLDRADLVFTGEGKIDGQSLRGKVVYGVAARAKKHGVPVVAVAGDIGDDIEEIYKLGVSAIVSINRMAIPFEMARHRSEKDLALTMETIMRLISLNAAT</sequence>
<evidence type="ECO:0000256" key="2">
    <source>
        <dbReference type="ARBA" id="ARBA00022679"/>
    </source>
</evidence>
<organism evidence="5 6">
    <name type="scientific">Thermoclostridium stercorarium subsp. leptospartum DSM 9219</name>
    <dbReference type="NCBI Taxonomy" id="1346611"/>
    <lineage>
        <taxon>Bacteria</taxon>
        <taxon>Bacillati</taxon>
        <taxon>Bacillota</taxon>
        <taxon>Clostridia</taxon>
        <taxon>Eubacteriales</taxon>
        <taxon>Oscillospiraceae</taxon>
        <taxon>Thermoclostridium</taxon>
    </lineage>
</organism>
<dbReference type="RefSeq" id="WP_015358007.1">
    <property type="nucleotide sequence ID" value="NZ_CP014673.1"/>
</dbReference>
<dbReference type="InterPro" id="IPR004381">
    <property type="entry name" value="Glycerate_kinase"/>
</dbReference>
<dbReference type="Pfam" id="PF02595">
    <property type="entry name" value="Gly_kinase"/>
    <property type="match status" value="1"/>
</dbReference>
<evidence type="ECO:0000256" key="3">
    <source>
        <dbReference type="ARBA" id="ARBA00022777"/>
    </source>
</evidence>
<dbReference type="GO" id="GO:0008887">
    <property type="term" value="F:glycerate kinase activity"/>
    <property type="evidence" value="ECO:0007669"/>
    <property type="project" value="UniProtKB-UniRule"/>
</dbReference>
<dbReference type="InterPro" id="IPR036129">
    <property type="entry name" value="Glycerate_kinase_sf"/>
</dbReference>
<dbReference type="EMBL" id="CP014673">
    <property type="protein sequence ID" value="ANX00334.1"/>
    <property type="molecule type" value="Genomic_DNA"/>
</dbReference>
<evidence type="ECO:0000313" key="6">
    <source>
        <dbReference type="Proteomes" id="UP000092931"/>
    </source>
</evidence>
<keyword evidence="2 4" id="KW-0808">Transferase</keyword>
<proteinExistence type="inferred from homology"/>
<dbReference type="NCBIfam" id="TIGR00045">
    <property type="entry name" value="glycerate kinase"/>
    <property type="match status" value="1"/>
</dbReference>
<dbReference type="PANTHER" id="PTHR21599:SF0">
    <property type="entry name" value="GLYCERATE KINASE"/>
    <property type="match status" value="1"/>
</dbReference>
<dbReference type="PANTHER" id="PTHR21599">
    <property type="entry name" value="GLYCERATE KINASE"/>
    <property type="match status" value="1"/>
</dbReference>
<dbReference type="InterPro" id="IPR018193">
    <property type="entry name" value="Glyc_kinase_flavodox-like_fold"/>
</dbReference>
<comment type="similarity">
    <text evidence="1 4">Belongs to the glycerate kinase type-1 family.</text>
</comment>
<evidence type="ECO:0000256" key="4">
    <source>
        <dbReference type="PIRNR" id="PIRNR006078"/>
    </source>
</evidence>
<accession>A0A1B1YHU3</accession>
<gene>
    <name evidence="5" type="ORF">CSTERLE_01365</name>
</gene>
<dbReference type="Gene3D" id="3.90.1510.10">
    <property type="entry name" value="Glycerate kinase, domain 2"/>
    <property type="match status" value="1"/>
</dbReference>
<dbReference type="InterPro" id="IPR018197">
    <property type="entry name" value="Glycerate_kinase_RE-like"/>
</dbReference>
<dbReference type="AlphaFoldDB" id="A0A1B1YHU3"/>
<dbReference type="GO" id="GO:0031388">
    <property type="term" value="P:organic acid phosphorylation"/>
    <property type="evidence" value="ECO:0007669"/>
    <property type="project" value="UniProtKB-UniRule"/>
</dbReference>
<dbReference type="Proteomes" id="UP000092931">
    <property type="component" value="Chromosome"/>
</dbReference>
<dbReference type="SUPFAM" id="SSF110738">
    <property type="entry name" value="Glycerate kinase I"/>
    <property type="match status" value="1"/>
</dbReference>
<reference evidence="5 6" key="1">
    <citation type="submission" date="2016-02" db="EMBL/GenBank/DDBJ databases">
        <title>Comparison of Clostridium stercorarium subspecies using comparative genomics and transcriptomics.</title>
        <authorList>
            <person name="Schellenberg J."/>
            <person name="Thallinger G."/>
            <person name="Levin D.B."/>
            <person name="Zhang X."/>
            <person name="Alvare G."/>
            <person name="Fristensky B."/>
            <person name="Sparling R."/>
        </authorList>
    </citation>
    <scope>NUCLEOTIDE SEQUENCE [LARGE SCALE GENOMIC DNA]</scope>
    <source>
        <strain evidence="5 6">DSM 9219</strain>
    </source>
</reference>